<evidence type="ECO:0008006" key="4">
    <source>
        <dbReference type="Google" id="ProtNLM"/>
    </source>
</evidence>
<dbReference type="RefSeq" id="WP_305994406.1">
    <property type="nucleotide sequence ID" value="NZ_JAVAMP010000024.1"/>
</dbReference>
<evidence type="ECO:0000313" key="3">
    <source>
        <dbReference type="Proteomes" id="UP001231941"/>
    </source>
</evidence>
<feature type="signal peptide" evidence="1">
    <location>
        <begin position="1"/>
        <end position="21"/>
    </location>
</feature>
<organism evidence="2 3">
    <name type="scientific">Chengkuizengella axinellae</name>
    <dbReference type="NCBI Taxonomy" id="3064388"/>
    <lineage>
        <taxon>Bacteria</taxon>
        <taxon>Bacillati</taxon>
        <taxon>Bacillota</taxon>
        <taxon>Bacilli</taxon>
        <taxon>Bacillales</taxon>
        <taxon>Paenibacillaceae</taxon>
        <taxon>Chengkuizengella</taxon>
    </lineage>
</organism>
<name>A0ABT9J654_9BACL</name>
<proteinExistence type="predicted"/>
<feature type="chain" id="PRO_5046234632" description="Copper amine oxidase-like N-terminal domain-containing protein" evidence="1">
    <location>
        <begin position="22"/>
        <end position="125"/>
    </location>
</feature>
<evidence type="ECO:0000256" key="1">
    <source>
        <dbReference type="SAM" id="SignalP"/>
    </source>
</evidence>
<evidence type="ECO:0000313" key="2">
    <source>
        <dbReference type="EMBL" id="MDP5277105.1"/>
    </source>
</evidence>
<dbReference type="EMBL" id="JAVAMP010000024">
    <property type="protein sequence ID" value="MDP5277105.1"/>
    <property type="molecule type" value="Genomic_DNA"/>
</dbReference>
<dbReference type="Proteomes" id="UP001231941">
    <property type="component" value="Unassembled WGS sequence"/>
</dbReference>
<accession>A0ABT9J654</accession>
<keyword evidence="3" id="KW-1185">Reference proteome</keyword>
<comment type="caution">
    <text evidence="2">The sequence shown here is derived from an EMBL/GenBank/DDBJ whole genome shotgun (WGS) entry which is preliminary data.</text>
</comment>
<reference evidence="2 3" key="1">
    <citation type="submission" date="2023-08" db="EMBL/GenBank/DDBJ databases">
        <authorList>
            <person name="Park J.-S."/>
        </authorList>
    </citation>
    <scope>NUCLEOTIDE SEQUENCE [LARGE SCALE GENOMIC DNA]</scope>
    <source>
        <strain evidence="2 3">2205SS18-9</strain>
    </source>
</reference>
<gene>
    <name evidence="2" type="ORF">Q5Y73_23700</name>
</gene>
<keyword evidence="1" id="KW-0732">Signal</keyword>
<protein>
    <recommendedName>
        <fullName evidence="4">Copper amine oxidase-like N-terminal domain-containing protein</fullName>
    </recommendedName>
</protein>
<sequence length="125" mass="14047">MKKTILFIVIGLLIASTSAFAGAAYMKKQIEVTIYPDLELYFNEEKYEAENNDNPGEFFNGLTYVPLTMIYEGTTYVPLRFFSNQMGVPEDEVTWIPEVPQIWVGGKPPVTPIDGPIDIKPPNTP</sequence>